<protein>
    <submittedName>
        <fullName evidence="2">Uncharacterized protein</fullName>
    </submittedName>
</protein>
<dbReference type="EMBL" id="AP023355">
    <property type="protein sequence ID" value="BCJ37759.1"/>
    <property type="molecule type" value="Genomic_DNA"/>
</dbReference>
<dbReference type="KEGG" id="atl:Athai_52620"/>
<sequence length="76" mass="8269">MNQQDDTERRRGLAPHPTDVLSLVFGLIFLGAGGWWLVAEVSSIRLPFGWLLALSLIVIGAIGLFAAVRVGRNKNP</sequence>
<keyword evidence="1" id="KW-0812">Transmembrane</keyword>
<feature type="transmembrane region" description="Helical" evidence="1">
    <location>
        <begin position="50"/>
        <end position="70"/>
    </location>
</feature>
<dbReference type="RefSeq" id="WP_203963919.1">
    <property type="nucleotide sequence ID" value="NZ_AP023355.1"/>
</dbReference>
<evidence type="ECO:0000256" key="1">
    <source>
        <dbReference type="SAM" id="Phobius"/>
    </source>
</evidence>
<feature type="transmembrane region" description="Helical" evidence="1">
    <location>
        <begin position="20"/>
        <end position="38"/>
    </location>
</feature>
<organism evidence="2 3">
    <name type="scientific">Actinocatenispora thailandica</name>
    <dbReference type="NCBI Taxonomy" id="227318"/>
    <lineage>
        <taxon>Bacteria</taxon>
        <taxon>Bacillati</taxon>
        <taxon>Actinomycetota</taxon>
        <taxon>Actinomycetes</taxon>
        <taxon>Micromonosporales</taxon>
        <taxon>Micromonosporaceae</taxon>
        <taxon>Actinocatenispora</taxon>
    </lineage>
</organism>
<evidence type="ECO:0000313" key="3">
    <source>
        <dbReference type="Proteomes" id="UP000611640"/>
    </source>
</evidence>
<name>A0A7R7HZU8_9ACTN</name>
<accession>A0A7R7HZU8</accession>
<gene>
    <name evidence="2" type="ORF">Athai_52620</name>
</gene>
<dbReference type="AlphaFoldDB" id="A0A7R7HZU8"/>
<keyword evidence="1" id="KW-0472">Membrane</keyword>
<reference evidence="2 3" key="1">
    <citation type="submission" date="2020-08" db="EMBL/GenBank/DDBJ databases">
        <title>Whole genome shotgun sequence of Actinocatenispora thailandica NBRC 105041.</title>
        <authorList>
            <person name="Komaki H."/>
            <person name="Tamura T."/>
        </authorList>
    </citation>
    <scope>NUCLEOTIDE SEQUENCE [LARGE SCALE GENOMIC DNA]</scope>
    <source>
        <strain evidence="2 3">NBRC 105041</strain>
    </source>
</reference>
<proteinExistence type="predicted"/>
<keyword evidence="1" id="KW-1133">Transmembrane helix</keyword>
<keyword evidence="3" id="KW-1185">Reference proteome</keyword>
<evidence type="ECO:0000313" key="2">
    <source>
        <dbReference type="EMBL" id="BCJ37759.1"/>
    </source>
</evidence>
<dbReference type="Proteomes" id="UP000611640">
    <property type="component" value="Chromosome"/>
</dbReference>